<keyword evidence="3" id="KW-1185">Reference proteome</keyword>
<proteinExistence type="predicted"/>
<dbReference type="EMBL" id="JARYGZ010000001">
    <property type="protein sequence ID" value="MDH7637179.1"/>
    <property type="molecule type" value="Genomic_DNA"/>
</dbReference>
<comment type="caution">
    <text evidence="2">The sequence shown here is derived from an EMBL/GenBank/DDBJ whole genome shotgun (WGS) entry which is preliminary data.</text>
</comment>
<sequence>MIRRLAPLLLPALALAACSTPSGPSSTPAVPSEKPANMREAGLERVIGKTAAQLTALFGPADLDGHEGQARKLQFVGPVCVLDTYLYPSKTGAEPVVTYIDARLPSGDDIDRASCIAALSRRAAAP</sequence>
<gene>
    <name evidence="2" type="ORF">QGN17_00415</name>
</gene>
<name>A0ABT6MW16_9SPHN</name>
<keyword evidence="1" id="KW-0732">Signal</keyword>
<dbReference type="RefSeq" id="WP_281042544.1">
    <property type="nucleotide sequence ID" value="NZ_JARYGZ010000001.1"/>
</dbReference>
<accession>A0ABT6MW16</accession>
<evidence type="ECO:0000313" key="2">
    <source>
        <dbReference type="EMBL" id="MDH7637179.1"/>
    </source>
</evidence>
<reference evidence="2" key="1">
    <citation type="submission" date="2023-04" db="EMBL/GenBank/DDBJ databases">
        <title>Sphingomonas sp. MAHUQ-71 isolated from rice field.</title>
        <authorList>
            <person name="Huq M.A."/>
        </authorList>
    </citation>
    <scope>NUCLEOTIDE SEQUENCE</scope>
    <source>
        <strain evidence="2">MAHUQ-71</strain>
    </source>
</reference>
<dbReference type="PROSITE" id="PS51257">
    <property type="entry name" value="PROKAR_LIPOPROTEIN"/>
    <property type="match status" value="1"/>
</dbReference>
<evidence type="ECO:0000256" key="1">
    <source>
        <dbReference type="SAM" id="SignalP"/>
    </source>
</evidence>
<feature type="signal peptide" evidence="1">
    <location>
        <begin position="1"/>
        <end position="16"/>
    </location>
</feature>
<protein>
    <recommendedName>
        <fullName evidence="4">Lipoprotein</fullName>
    </recommendedName>
</protein>
<evidence type="ECO:0008006" key="4">
    <source>
        <dbReference type="Google" id="ProtNLM"/>
    </source>
</evidence>
<feature type="chain" id="PRO_5046587219" description="Lipoprotein" evidence="1">
    <location>
        <begin position="17"/>
        <end position="126"/>
    </location>
</feature>
<organism evidence="2 3">
    <name type="scientific">Sphingomonas oryzagri</name>
    <dbReference type="NCBI Taxonomy" id="3042314"/>
    <lineage>
        <taxon>Bacteria</taxon>
        <taxon>Pseudomonadati</taxon>
        <taxon>Pseudomonadota</taxon>
        <taxon>Alphaproteobacteria</taxon>
        <taxon>Sphingomonadales</taxon>
        <taxon>Sphingomonadaceae</taxon>
        <taxon>Sphingomonas</taxon>
    </lineage>
</organism>
<evidence type="ECO:0000313" key="3">
    <source>
        <dbReference type="Proteomes" id="UP001160625"/>
    </source>
</evidence>
<dbReference type="Proteomes" id="UP001160625">
    <property type="component" value="Unassembled WGS sequence"/>
</dbReference>